<feature type="transmembrane region" description="Helical" evidence="1">
    <location>
        <begin position="93"/>
        <end position="111"/>
    </location>
</feature>
<evidence type="ECO:0000256" key="1">
    <source>
        <dbReference type="SAM" id="Phobius"/>
    </source>
</evidence>
<protein>
    <recommendedName>
        <fullName evidence="4">Secreted protein</fullName>
    </recommendedName>
</protein>
<sequence length="112" mass="13387">MVCLLFLISMCALAVTFCRMTLLRTSEECLHSYYIKRFVWPETLLQYSTRNYFVWPETLFQYSTEKRNCYPPCGSIKLQRKSYLESLLLVPPVMFYLFFIYFCIFPLASCCC</sequence>
<evidence type="ECO:0000256" key="2">
    <source>
        <dbReference type="SAM" id="SignalP"/>
    </source>
</evidence>
<name>A0A6G5AH96_RHIMP</name>
<dbReference type="AlphaFoldDB" id="A0A6G5AH96"/>
<keyword evidence="1" id="KW-0472">Membrane</keyword>
<proteinExistence type="predicted"/>
<keyword evidence="2" id="KW-0732">Signal</keyword>
<dbReference type="EMBL" id="GIKN01007267">
    <property type="protein sequence ID" value="NIE49540.1"/>
    <property type="molecule type" value="Transcribed_RNA"/>
</dbReference>
<reference evidence="3" key="1">
    <citation type="submission" date="2020-03" db="EMBL/GenBank/DDBJ databases">
        <title>A transcriptome and proteome of the tick Rhipicephalus microplus shaped by the genetic composition of its hosts and developmental stage.</title>
        <authorList>
            <person name="Garcia G.R."/>
            <person name="Ribeiro J.M.C."/>
            <person name="Maruyama S.R."/>
            <person name="Gardinasse L.G."/>
            <person name="Nelson K."/>
            <person name="Ferreira B.R."/>
            <person name="Andrade T.G."/>
            <person name="Santos I.K.F.M."/>
        </authorList>
    </citation>
    <scope>NUCLEOTIDE SEQUENCE</scope>
    <source>
        <strain evidence="3">NSGR</strain>
        <tissue evidence="3">Salivary glands</tissue>
    </source>
</reference>
<evidence type="ECO:0008006" key="4">
    <source>
        <dbReference type="Google" id="ProtNLM"/>
    </source>
</evidence>
<organism evidence="3">
    <name type="scientific">Rhipicephalus microplus</name>
    <name type="common">Cattle tick</name>
    <name type="synonym">Boophilus microplus</name>
    <dbReference type="NCBI Taxonomy" id="6941"/>
    <lineage>
        <taxon>Eukaryota</taxon>
        <taxon>Metazoa</taxon>
        <taxon>Ecdysozoa</taxon>
        <taxon>Arthropoda</taxon>
        <taxon>Chelicerata</taxon>
        <taxon>Arachnida</taxon>
        <taxon>Acari</taxon>
        <taxon>Parasitiformes</taxon>
        <taxon>Ixodida</taxon>
        <taxon>Ixodoidea</taxon>
        <taxon>Ixodidae</taxon>
        <taxon>Rhipicephalinae</taxon>
        <taxon>Rhipicephalus</taxon>
        <taxon>Boophilus</taxon>
    </lineage>
</organism>
<feature type="signal peptide" evidence="2">
    <location>
        <begin position="1"/>
        <end position="18"/>
    </location>
</feature>
<keyword evidence="1" id="KW-0812">Transmembrane</keyword>
<accession>A0A6G5AH96</accession>
<feature type="chain" id="PRO_5026011445" description="Secreted protein" evidence="2">
    <location>
        <begin position="19"/>
        <end position="112"/>
    </location>
</feature>
<keyword evidence="1" id="KW-1133">Transmembrane helix</keyword>
<evidence type="ECO:0000313" key="3">
    <source>
        <dbReference type="EMBL" id="NIE49540.1"/>
    </source>
</evidence>